<dbReference type="PROSITE" id="PS00688">
    <property type="entry name" value="SIGMA54_INTERACT_3"/>
    <property type="match status" value="1"/>
</dbReference>
<keyword evidence="2" id="KW-0067">ATP-binding</keyword>
<keyword evidence="5" id="KW-0804">Transcription</keyword>
<accession>A0A371IKQ3</accession>
<keyword evidence="10" id="KW-1185">Reference proteome</keyword>
<dbReference type="InterPro" id="IPR000700">
    <property type="entry name" value="PAS-assoc_C"/>
</dbReference>
<dbReference type="GO" id="GO:0005524">
    <property type="term" value="F:ATP binding"/>
    <property type="evidence" value="ECO:0007669"/>
    <property type="project" value="UniProtKB-KW"/>
</dbReference>
<dbReference type="SUPFAM" id="SSF52540">
    <property type="entry name" value="P-loop containing nucleoside triphosphate hydrolases"/>
    <property type="match status" value="1"/>
</dbReference>
<dbReference type="Gene3D" id="1.10.8.60">
    <property type="match status" value="1"/>
</dbReference>
<dbReference type="PANTHER" id="PTHR32071">
    <property type="entry name" value="TRANSCRIPTIONAL REGULATORY PROTEIN"/>
    <property type="match status" value="1"/>
</dbReference>
<evidence type="ECO:0000256" key="4">
    <source>
        <dbReference type="ARBA" id="ARBA00023125"/>
    </source>
</evidence>
<dbReference type="InterPro" id="IPR000014">
    <property type="entry name" value="PAS"/>
</dbReference>
<dbReference type="RefSeq" id="WP_094754503.1">
    <property type="nucleotide sequence ID" value="NZ_MBEW02000013.1"/>
</dbReference>
<dbReference type="InterPro" id="IPR003593">
    <property type="entry name" value="AAA+_ATPase"/>
</dbReference>
<reference evidence="9 10" key="1">
    <citation type="journal article" date="2016" name="Genome Announc.">
        <title>Draft Genome Sequence of Criibacterium bergeronii gen. nov., sp. nov., Strain CCRI-22567T, Isolated from a Vaginal Sample from a Woman with Bacterial Vaginosis.</title>
        <authorList>
            <person name="Maheux A.F."/>
            <person name="Berube E."/>
            <person name="Boudreau D.K."/>
            <person name="Raymond F."/>
            <person name="Corbeil J."/>
            <person name="Roy P.H."/>
            <person name="Boissinot M."/>
            <person name="Omar R.F."/>
        </authorList>
    </citation>
    <scope>NUCLEOTIDE SEQUENCE [LARGE SCALE GENOMIC DNA]</scope>
    <source>
        <strain evidence="9 10">CCRI-22567</strain>
    </source>
</reference>
<evidence type="ECO:0000256" key="1">
    <source>
        <dbReference type="ARBA" id="ARBA00022741"/>
    </source>
</evidence>
<dbReference type="Pfam" id="PF13426">
    <property type="entry name" value="PAS_9"/>
    <property type="match status" value="1"/>
</dbReference>
<proteinExistence type="predicted"/>
<dbReference type="Pfam" id="PF00158">
    <property type="entry name" value="Sigma54_activat"/>
    <property type="match status" value="1"/>
</dbReference>
<dbReference type="Pfam" id="PF25601">
    <property type="entry name" value="AAA_lid_14"/>
    <property type="match status" value="1"/>
</dbReference>
<name>A0A371IKQ3_9FIRM</name>
<dbReference type="GO" id="GO:0043565">
    <property type="term" value="F:sequence-specific DNA binding"/>
    <property type="evidence" value="ECO:0007669"/>
    <property type="project" value="InterPro"/>
</dbReference>
<dbReference type="AlphaFoldDB" id="A0A371IKQ3"/>
<dbReference type="InterPro" id="IPR025662">
    <property type="entry name" value="Sigma_54_int_dom_ATP-bd_1"/>
</dbReference>
<dbReference type="Gene3D" id="3.30.450.20">
    <property type="entry name" value="PAS domain"/>
    <property type="match status" value="1"/>
</dbReference>
<evidence type="ECO:0000256" key="3">
    <source>
        <dbReference type="ARBA" id="ARBA00023015"/>
    </source>
</evidence>
<evidence type="ECO:0000313" key="9">
    <source>
        <dbReference type="EMBL" id="RDY21072.1"/>
    </source>
</evidence>
<dbReference type="InterPro" id="IPR025944">
    <property type="entry name" value="Sigma_54_int_dom_CS"/>
</dbReference>
<dbReference type="PROSITE" id="PS50113">
    <property type="entry name" value="PAC"/>
    <property type="match status" value="1"/>
</dbReference>
<gene>
    <name evidence="9" type="ORF">BBG48_006895</name>
</gene>
<dbReference type="CDD" id="cd00130">
    <property type="entry name" value="PAS"/>
    <property type="match status" value="1"/>
</dbReference>
<dbReference type="PANTHER" id="PTHR32071:SF57">
    <property type="entry name" value="C4-DICARBOXYLATE TRANSPORT TRANSCRIPTIONAL REGULATORY PROTEIN DCTD"/>
    <property type="match status" value="1"/>
</dbReference>
<dbReference type="Gene3D" id="3.40.50.300">
    <property type="entry name" value="P-loop containing nucleotide triphosphate hydrolases"/>
    <property type="match status" value="1"/>
</dbReference>
<dbReference type="InterPro" id="IPR009057">
    <property type="entry name" value="Homeodomain-like_sf"/>
</dbReference>
<dbReference type="FunFam" id="3.40.50.300:FF:000006">
    <property type="entry name" value="DNA-binding transcriptional regulator NtrC"/>
    <property type="match status" value="1"/>
</dbReference>
<dbReference type="InterPro" id="IPR025943">
    <property type="entry name" value="Sigma_54_int_dom_ATP-bd_2"/>
</dbReference>
<evidence type="ECO:0000313" key="10">
    <source>
        <dbReference type="Proteomes" id="UP000093352"/>
    </source>
</evidence>
<dbReference type="Proteomes" id="UP000093352">
    <property type="component" value="Unassembled WGS sequence"/>
</dbReference>
<dbReference type="EMBL" id="MBEW02000013">
    <property type="protein sequence ID" value="RDY21072.1"/>
    <property type="molecule type" value="Genomic_DNA"/>
</dbReference>
<dbReference type="CDD" id="cd00009">
    <property type="entry name" value="AAA"/>
    <property type="match status" value="1"/>
</dbReference>
<dbReference type="PROSITE" id="PS50045">
    <property type="entry name" value="SIGMA54_INTERACT_4"/>
    <property type="match status" value="1"/>
</dbReference>
<dbReference type="PROSITE" id="PS50112">
    <property type="entry name" value="PAS"/>
    <property type="match status" value="1"/>
</dbReference>
<keyword evidence="1" id="KW-0547">Nucleotide-binding</keyword>
<keyword evidence="3" id="KW-0805">Transcription regulation</keyword>
<dbReference type="PROSITE" id="PS00676">
    <property type="entry name" value="SIGMA54_INTERACT_2"/>
    <property type="match status" value="1"/>
</dbReference>
<dbReference type="InterPro" id="IPR002078">
    <property type="entry name" value="Sigma_54_int"/>
</dbReference>
<protein>
    <submittedName>
        <fullName evidence="9">PAS domain S-box protein</fullName>
    </submittedName>
</protein>
<evidence type="ECO:0000259" key="8">
    <source>
        <dbReference type="PROSITE" id="PS50113"/>
    </source>
</evidence>
<dbReference type="Pfam" id="PF02954">
    <property type="entry name" value="HTH_8"/>
    <property type="match status" value="1"/>
</dbReference>
<dbReference type="InterPro" id="IPR035965">
    <property type="entry name" value="PAS-like_dom_sf"/>
</dbReference>
<dbReference type="NCBIfam" id="TIGR00229">
    <property type="entry name" value="sensory_box"/>
    <property type="match status" value="1"/>
</dbReference>
<keyword evidence="4" id="KW-0238">DNA-binding</keyword>
<dbReference type="InterPro" id="IPR027417">
    <property type="entry name" value="P-loop_NTPase"/>
</dbReference>
<sequence length="473" mass="53423">MKKTENICEKNNSKSLNFCEDIPCTQINSYIESILNTVQDGVYITDGKSKTIFLNNAYEKLSGTKKELFLNKTMTRIIEEGLIDKSGTMEALNSKKEITMNQTLNNKNQVLITSTPLFDLDGNINLVVTTVRDVTLINSLKNELNRTTLDMNKLKSLIHEKDGIVYQSKQMENTILTAKKVAVYDTSVLISGETGVGKDIVARIIHKNSNRANKPFIDINCSAIPESLMESELFGYEGGSFTGALTKGKKGIFELANGGTLFLDEIGELSLNMQAKLLKTLQNKTIRKIGGSKEIPIDVRIVSATNQDLKSMIEEKKFRDDLYYRINIIPIEILPLRKRREDILLLVNHFLEKSNEINHENKFFSKEALLALYNYDFPGNVRELKNLVERSVVLSRDDEIQLNDLPTVIKISDFQEKSFELKKGVNFKQAVDNFEKMVIKNALDNSSTSKEAAIKLGMNESTLTRKKQKLGII</sequence>
<dbReference type="SUPFAM" id="SSF55785">
    <property type="entry name" value="PYP-like sensor domain (PAS domain)"/>
    <property type="match status" value="1"/>
</dbReference>
<evidence type="ECO:0000259" key="7">
    <source>
        <dbReference type="PROSITE" id="PS50112"/>
    </source>
</evidence>
<comment type="caution">
    <text evidence="9">The sequence shown here is derived from an EMBL/GenBank/DDBJ whole genome shotgun (WGS) entry which is preliminary data.</text>
</comment>
<evidence type="ECO:0000259" key="6">
    <source>
        <dbReference type="PROSITE" id="PS50045"/>
    </source>
</evidence>
<dbReference type="SUPFAM" id="SSF46689">
    <property type="entry name" value="Homeodomain-like"/>
    <property type="match status" value="1"/>
</dbReference>
<dbReference type="STRING" id="1871336.BBG48_05675"/>
<dbReference type="SMART" id="SM00382">
    <property type="entry name" value="AAA"/>
    <property type="match status" value="1"/>
</dbReference>
<evidence type="ECO:0000256" key="2">
    <source>
        <dbReference type="ARBA" id="ARBA00022840"/>
    </source>
</evidence>
<feature type="domain" description="PAS" evidence="7">
    <location>
        <begin position="27"/>
        <end position="79"/>
    </location>
</feature>
<feature type="domain" description="Sigma-54 factor interaction" evidence="6">
    <location>
        <begin position="164"/>
        <end position="393"/>
    </location>
</feature>
<dbReference type="GO" id="GO:0006355">
    <property type="term" value="P:regulation of DNA-templated transcription"/>
    <property type="evidence" value="ECO:0007669"/>
    <property type="project" value="InterPro"/>
</dbReference>
<dbReference type="InterPro" id="IPR002197">
    <property type="entry name" value="HTH_Fis"/>
</dbReference>
<dbReference type="InterPro" id="IPR058031">
    <property type="entry name" value="AAA_lid_NorR"/>
</dbReference>
<feature type="domain" description="PAC" evidence="8">
    <location>
        <begin position="94"/>
        <end position="146"/>
    </location>
</feature>
<organism evidence="9 10">
    <name type="scientific">Criibacterium bergeronii</name>
    <dbReference type="NCBI Taxonomy" id="1871336"/>
    <lineage>
        <taxon>Bacteria</taxon>
        <taxon>Bacillati</taxon>
        <taxon>Bacillota</taxon>
        <taxon>Clostridia</taxon>
        <taxon>Peptostreptococcales</taxon>
        <taxon>Filifactoraceae</taxon>
        <taxon>Criibacterium</taxon>
    </lineage>
</organism>
<dbReference type="Gene3D" id="1.10.10.60">
    <property type="entry name" value="Homeodomain-like"/>
    <property type="match status" value="1"/>
</dbReference>
<dbReference type="PROSITE" id="PS00675">
    <property type="entry name" value="SIGMA54_INTERACT_1"/>
    <property type="match status" value="1"/>
</dbReference>
<evidence type="ECO:0000256" key="5">
    <source>
        <dbReference type="ARBA" id="ARBA00023163"/>
    </source>
</evidence>